<name>A0A917CDQ6_9BACL</name>
<dbReference type="EMBL" id="BMKR01000012">
    <property type="protein sequence ID" value="GGF84478.1"/>
    <property type="molecule type" value="Genomic_DNA"/>
</dbReference>
<dbReference type="SUPFAM" id="SSF48371">
    <property type="entry name" value="ARM repeat"/>
    <property type="match status" value="1"/>
</dbReference>
<dbReference type="RefSeq" id="WP_189026509.1">
    <property type="nucleotide sequence ID" value="NZ_BMKR01000012.1"/>
</dbReference>
<keyword evidence="2" id="KW-1185">Reference proteome</keyword>
<gene>
    <name evidence="1" type="ORF">GCM10010912_32090</name>
</gene>
<dbReference type="Pfam" id="PF13646">
    <property type="entry name" value="HEAT_2"/>
    <property type="match status" value="1"/>
</dbReference>
<proteinExistence type="predicted"/>
<protein>
    <recommendedName>
        <fullName evidence="3">HEAT repeat domain-containing protein</fullName>
    </recommendedName>
</protein>
<accession>A0A917CDQ6</accession>
<sequence length="612" mass="68465">MSTALLQELHQEVRRLYIAGSDLAPGDFRLKRLLPQFQQLGERAAVFKRLGEGISALVEPGSGQGDSPAVQLQELATLLSSVLYTQGSTDADGEPGALKTEAVRLSTTYTYRKLAEVQTALSTTGSGRYEIVTDAYKAGLFQDLRLFPYALKALSDPYVEIADYATEHILPAYGAPVAVQLIKSFNPAGGKTESRKLRVMAAVHPEAGGSIILDAAQNGSDEVRVTAIELLSGYEEHEDLLLDLSKDKRKTIREAAYKALANGGSAQAAERLYEAFEGKDREIVAYALSGASITGLHERIIERFALELVHAAEIGSDKAKKEELMARLNHYRTALYGISSEALTALYTDVIAKYGLYLSLGLVDLVNWAVSYMKHSDSPEVLALLQALEKRHNRYLPEAFEVAGRILSPSELFDQYAGSIIKSGSQQDIKEARLREQKLLQTIGGKVISRTYTNYEKVWSPGHYQYTYSHIEMISPEEAAKWDSRWLNWFLDRGDLELVSVFARPDEPAAKQFLLDKLQDNPEFRNKFATLLLMGLERAEAAPEVRHEALMTALEDKRNTRCYNFDLYVFEQLCKLPSYYKERLEAVRSFYNHDAGEQLDYVLKMISQRGEI</sequence>
<dbReference type="Gene3D" id="1.25.10.10">
    <property type="entry name" value="Leucine-rich Repeat Variant"/>
    <property type="match status" value="1"/>
</dbReference>
<dbReference type="InterPro" id="IPR016024">
    <property type="entry name" value="ARM-type_fold"/>
</dbReference>
<dbReference type="InterPro" id="IPR011989">
    <property type="entry name" value="ARM-like"/>
</dbReference>
<dbReference type="Proteomes" id="UP000637643">
    <property type="component" value="Unassembled WGS sequence"/>
</dbReference>
<dbReference type="AlphaFoldDB" id="A0A917CDQ6"/>
<comment type="caution">
    <text evidence="1">The sequence shown here is derived from an EMBL/GenBank/DDBJ whole genome shotgun (WGS) entry which is preliminary data.</text>
</comment>
<evidence type="ECO:0000313" key="2">
    <source>
        <dbReference type="Proteomes" id="UP000637643"/>
    </source>
</evidence>
<evidence type="ECO:0008006" key="3">
    <source>
        <dbReference type="Google" id="ProtNLM"/>
    </source>
</evidence>
<reference evidence="1" key="2">
    <citation type="submission" date="2020-09" db="EMBL/GenBank/DDBJ databases">
        <authorList>
            <person name="Sun Q."/>
            <person name="Zhou Y."/>
        </authorList>
    </citation>
    <scope>NUCLEOTIDE SEQUENCE</scope>
    <source>
        <strain evidence="1">CGMCC 1.16134</strain>
    </source>
</reference>
<evidence type="ECO:0000313" key="1">
    <source>
        <dbReference type="EMBL" id="GGF84478.1"/>
    </source>
</evidence>
<organism evidence="1 2">
    <name type="scientific">Paenibacillus albidus</name>
    <dbReference type="NCBI Taxonomy" id="2041023"/>
    <lineage>
        <taxon>Bacteria</taxon>
        <taxon>Bacillati</taxon>
        <taxon>Bacillota</taxon>
        <taxon>Bacilli</taxon>
        <taxon>Bacillales</taxon>
        <taxon>Paenibacillaceae</taxon>
        <taxon>Paenibacillus</taxon>
    </lineage>
</organism>
<reference evidence="1" key="1">
    <citation type="journal article" date="2014" name="Int. J. Syst. Evol. Microbiol.">
        <title>Complete genome sequence of Corynebacterium casei LMG S-19264T (=DSM 44701T), isolated from a smear-ripened cheese.</title>
        <authorList>
            <consortium name="US DOE Joint Genome Institute (JGI-PGF)"/>
            <person name="Walter F."/>
            <person name="Albersmeier A."/>
            <person name="Kalinowski J."/>
            <person name="Ruckert C."/>
        </authorList>
    </citation>
    <scope>NUCLEOTIDE SEQUENCE</scope>
    <source>
        <strain evidence="1">CGMCC 1.16134</strain>
    </source>
</reference>